<feature type="region of interest" description="Disordered" evidence="2">
    <location>
        <begin position="1"/>
        <end position="39"/>
    </location>
</feature>
<name>G0VCP6_NAUCA</name>
<dbReference type="InParanoid" id="G0VCP6"/>
<dbReference type="eggNOG" id="ENOG502T1NR">
    <property type="taxonomic scope" value="Eukaryota"/>
</dbReference>
<organism evidence="3 4">
    <name type="scientific">Naumovozyma castellii</name>
    <name type="common">Yeast</name>
    <name type="synonym">Saccharomyces castellii</name>
    <dbReference type="NCBI Taxonomy" id="27288"/>
    <lineage>
        <taxon>Eukaryota</taxon>
        <taxon>Fungi</taxon>
        <taxon>Dikarya</taxon>
        <taxon>Ascomycota</taxon>
        <taxon>Saccharomycotina</taxon>
        <taxon>Saccharomycetes</taxon>
        <taxon>Saccharomycetales</taxon>
        <taxon>Saccharomycetaceae</taxon>
        <taxon>Naumovozyma</taxon>
    </lineage>
</organism>
<keyword evidence="4" id="KW-1185">Reference proteome</keyword>
<gene>
    <name evidence="3" type="primary">NCAS0C02660</name>
    <name evidence="3" type="ordered locus">NCAS_0C02660</name>
</gene>
<feature type="coiled-coil region" evidence="1">
    <location>
        <begin position="379"/>
        <end position="430"/>
    </location>
</feature>
<evidence type="ECO:0000313" key="3">
    <source>
        <dbReference type="EMBL" id="CCC69256.1"/>
    </source>
</evidence>
<feature type="compositionally biased region" description="Polar residues" evidence="2">
    <location>
        <begin position="677"/>
        <end position="691"/>
    </location>
</feature>
<dbReference type="EMBL" id="HE576754">
    <property type="protein sequence ID" value="CCC69256.1"/>
    <property type="molecule type" value="Genomic_DNA"/>
</dbReference>
<feature type="compositionally biased region" description="Polar residues" evidence="2">
    <location>
        <begin position="822"/>
        <end position="835"/>
    </location>
</feature>
<feature type="compositionally biased region" description="Polar residues" evidence="2">
    <location>
        <begin position="915"/>
        <end position="943"/>
    </location>
</feature>
<feature type="compositionally biased region" description="Basic and acidic residues" evidence="2">
    <location>
        <begin position="15"/>
        <end position="24"/>
    </location>
</feature>
<dbReference type="KEGG" id="ncs:NCAS_0C02660"/>
<dbReference type="RefSeq" id="XP_003675622.1">
    <property type="nucleotide sequence ID" value="XM_003675574.1"/>
</dbReference>
<protein>
    <submittedName>
        <fullName evidence="3">Uncharacterized protein</fullName>
    </submittedName>
</protein>
<dbReference type="OMA" id="ECETLTH"/>
<evidence type="ECO:0000256" key="1">
    <source>
        <dbReference type="SAM" id="Coils"/>
    </source>
</evidence>
<feature type="coiled-coil region" evidence="1">
    <location>
        <begin position="198"/>
        <end position="243"/>
    </location>
</feature>
<feature type="region of interest" description="Disordered" evidence="2">
    <location>
        <begin position="677"/>
        <end position="703"/>
    </location>
</feature>
<feature type="region of interest" description="Disordered" evidence="2">
    <location>
        <begin position="822"/>
        <end position="851"/>
    </location>
</feature>
<accession>G0VCP6</accession>
<dbReference type="AlphaFoldDB" id="G0VCP6"/>
<keyword evidence="1" id="KW-0175">Coiled coil</keyword>
<evidence type="ECO:0000313" key="4">
    <source>
        <dbReference type="Proteomes" id="UP000001640"/>
    </source>
</evidence>
<reference key="2">
    <citation type="submission" date="2011-08" db="EMBL/GenBank/DDBJ databases">
        <title>Genome sequence of Naumovozyma castellii.</title>
        <authorList>
            <person name="Gordon J.L."/>
            <person name="Armisen D."/>
            <person name="Proux-Wera E."/>
            <person name="OhEigeartaigh S.S."/>
            <person name="Byrne K.P."/>
            <person name="Wolfe K.H."/>
        </authorList>
    </citation>
    <scope>NUCLEOTIDE SEQUENCE</scope>
    <source>
        <strain>Type strain:CBS 4309</strain>
    </source>
</reference>
<reference evidence="3 4" key="1">
    <citation type="journal article" date="2011" name="Proc. Natl. Acad. Sci. U.S.A.">
        <title>Evolutionary erosion of yeast sex chromosomes by mating-type switching accidents.</title>
        <authorList>
            <person name="Gordon J.L."/>
            <person name="Armisen D."/>
            <person name="Proux-Wera E."/>
            <person name="Oheigeartaigh S.S."/>
            <person name="Byrne K.P."/>
            <person name="Wolfe K.H."/>
        </authorList>
    </citation>
    <scope>NUCLEOTIDE SEQUENCE [LARGE SCALE GENOMIC DNA]</scope>
    <source>
        <strain evidence="4">ATCC 76901 / BCRC 22586 / CBS 4309 / NBRC 1992 / NRRL Y-12630</strain>
    </source>
</reference>
<dbReference type="GeneID" id="96902839"/>
<sequence>MGSNQNHDGKKRVREKNDAIEDRSLKHRKRGKSTEKELKGKISKLETKLEHFEKNEKFLKTNSRLLLDELIKKQIKFASLYGKFTSLLEEQNNLKIEREVILNDFSNQQLELHGWKQQELNELNQFSDEPSTDEEDNSPQLQKNVDKQKLFVTESDSREYIDLDSTAEEDFSQEVTESAYAESLENDPEMRELDRELIEALKSKILELEQVNNDEKMKLKQELNTLKNDVKERIDEYETLEKSIDIKFGRIESNAETKDLSVSIESEYTKSLKNKIMQLSRELNHVRESKEHEVTTLKFLLVKETKAKEQVTANLRQTEYQITVANQYMNQANVTIRGLQTRTAIQQQKLEQQLHHDRSTSREEIEAQYVPKMVHTALVRRYDESSDALKKALEQYNKLFYSAGEMMTERDKLKSALMDANQMIKQLSDTIISQKNVLEAVAKKDFFRTQYEKLRATFTELDSKYSNKVNALKEFYRKILLDTDMTLLQKIEADVKVSLRESVNKLLWRRSLNNNLPTSEKENLKSNIKSTFELLSNIIGDIEVDTSDLPQLSNKNNFLTSAETILSRIQRLNAEMPKLGKNVYLEFNELTSQLIKDAEIRLMAGETALQSRNHAINTPQTIPNVLSISEPAFKETVKAADMKTKMVEPVDNRKASEVESPDQVNIQNNSNALTSYKRTSMKGNERLSTTKAQKHKEAPQQSRLNVINEGPFKQFQSQISNSQITFNRTGKTGRLQSLDSAPSKTTTLFNTAAQVMNYRKNPSILRQGSQSRPLFQTSFDSNRSNIVTIQTPNEGHSNIRSEPGRTTKEGNELVQLVSVTPSIQNDHLQPSSKSINNEETKSSSNDTPSKKRIVLYNPERNGPHNFLGLSQNPELQKQEKAPSFGLSNMVARNPFSHLSKNPPLLNWKLPEKQGVSKSQPSNNTNQVKPPGSTEKNINTTLPH</sequence>
<dbReference type="HOGENOM" id="CLU_311478_0_0_1"/>
<evidence type="ECO:0000256" key="2">
    <source>
        <dbReference type="SAM" id="MobiDB-lite"/>
    </source>
</evidence>
<feature type="region of interest" description="Disordered" evidence="2">
    <location>
        <begin position="895"/>
        <end position="943"/>
    </location>
</feature>
<proteinExistence type="predicted"/>
<dbReference type="Proteomes" id="UP000001640">
    <property type="component" value="Chromosome 3"/>
</dbReference>